<keyword evidence="1" id="KW-1133">Transmembrane helix</keyword>
<gene>
    <name evidence="2" type="ORF">KHY67_04720</name>
</gene>
<dbReference type="AlphaFoldDB" id="A0A943BM52"/>
<reference evidence="2" key="1">
    <citation type="submission" date="2021-02" db="EMBL/GenBank/DDBJ databases">
        <title>Infant gut strain persistence is associated with maternal origin, phylogeny, and functional potential including surface adhesion and iron acquisition.</title>
        <authorList>
            <person name="Lou Y.C."/>
        </authorList>
    </citation>
    <scope>NUCLEOTIDE SEQUENCE</scope>
    <source>
        <strain evidence="2">L3_128_245G1_dasL3_128_245G1_concoct_49</strain>
    </source>
</reference>
<protein>
    <submittedName>
        <fullName evidence="2">Uncharacterized protein</fullName>
    </submittedName>
</protein>
<name>A0A943BM52_9ACTN</name>
<feature type="transmembrane region" description="Helical" evidence="1">
    <location>
        <begin position="78"/>
        <end position="97"/>
    </location>
</feature>
<dbReference type="Proteomes" id="UP000738879">
    <property type="component" value="Unassembled WGS sequence"/>
</dbReference>
<feature type="transmembrane region" description="Helical" evidence="1">
    <location>
        <begin position="46"/>
        <end position="66"/>
    </location>
</feature>
<dbReference type="EMBL" id="JAGZJA010000005">
    <property type="protein sequence ID" value="MBS5146987.1"/>
    <property type="molecule type" value="Genomic_DNA"/>
</dbReference>
<comment type="caution">
    <text evidence="2">The sequence shown here is derived from an EMBL/GenBank/DDBJ whole genome shotgun (WGS) entry which is preliminary data.</text>
</comment>
<feature type="transmembrane region" description="Helical" evidence="1">
    <location>
        <begin position="147"/>
        <end position="167"/>
    </location>
</feature>
<proteinExistence type="predicted"/>
<feature type="transmembrane region" description="Helical" evidence="1">
    <location>
        <begin position="103"/>
        <end position="126"/>
    </location>
</feature>
<evidence type="ECO:0000313" key="3">
    <source>
        <dbReference type="Proteomes" id="UP000738879"/>
    </source>
</evidence>
<keyword evidence="1" id="KW-0472">Membrane</keyword>
<sequence length="171" mass="18377">MKPWTAERTARALPFFLIASGALAVGLGAFLAYCTAKIGVVDSRDLSIVAVGTSFLVQSAGVLFYLRIRGKRGMRWLLVISFLSLVPPLVLFAVTSMEFGGEFGAYAFLLMGLPLCSAILTHLLVARRIEPGDESPLLMSAAAQRGMPAWGEVVGILLLCAAAYLLFDFVF</sequence>
<keyword evidence="1" id="KW-0812">Transmembrane</keyword>
<accession>A0A943BM52</accession>
<evidence type="ECO:0000256" key="1">
    <source>
        <dbReference type="SAM" id="Phobius"/>
    </source>
</evidence>
<evidence type="ECO:0000313" key="2">
    <source>
        <dbReference type="EMBL" id="MBS5146987.1"/>
    </source>
</evidence>
<organism evidence="2 3">
    <name type="scientific">Collinsella intestinalis</name>
    <dbReference type="NCBI Taxonomy" id="147207"/>
    <lineage>
        <taxon>Bacteria</taxon>
        <taxon>Bacillati</taxon>
        <taxon>Actinomycetota</taxon>
        <taxon>Coriobacteriia</taxon>
        <taxon>Coriobacteriales</taxon>
        <taxon>Coriobacteriaceae</taxon>
        <taxon>Collinsella</taxon>
    </lineage>
</organism>